<dbReference type="Proteomes" id="UP001292094">
    <property type="component" value="Unassembled WGS sequence"/>
</dbReference>
<evidence type="ECO:0000313" key="2">
    <source>
        <dbReference type="EMBL" id="KAK4317584.1"/>
    </source>
</evidence>
<dbReference type="EMBL" id="JAWZYT010000912">
    <property type="protein sequence ID" value="KAK4317584.1"/>
    <property type="molecule type" value="Genomic_DNA"/>
</dbReference>
<reference evidence="2" key="1">
    <citation type="submission" date="2023-11" db="EMBL/GenBank/DDBJ databases">
        <title>Genome assemblies of two species of porcelain crab, Petrolisthes cinctipes and Petrolisthes manimaculis (Anomura: Porcellanidae).</title>
        <authorList>
            <person name="Angst P."/>
        </authorList>
    </citation>
    <scope>NUCLEOTIDE SEQUENCE</scope>
    <source>
        <strain evidence="2">PB745_02</strain>
        <tissue evidence="2">Gill</tissue>
    </source>
</reference>
<protein>
    <submittedName>
        <fullName evidence="2">Uncharacterized protein</fullName>
    </submittedName>
</protein>
<organism evidence="2 3">
    <name type="scientific">Petrolisthes manimaculis</name>
    <dbReference type="NCBI Taxonomy" id="1843537"/>
    <lineage>
        <taxon>Eukaryota</taxon>
        <taxon>Metazoa</taxon>
        <taxon>Ecdysozoa</taxon>
        <taxon>Arthropoda</taxon>
        <taxon>Crustacea</taxon>
        <taxon>Multicrustacea</taxon>
        <taxon>Malacostraca</taxon>
        <taxon>Eumalacostraca</taxon>
        <taxon>Eucarida</taxon>
        <taxon>Decapoda</taxon>
        <taxon>Pleocyemata</taxon>
        <taxon>Anomura</taxon>
        <taxon>Galatheoidea</taxon>
        <taxon>Porcellanidae</taxon>
        <taxon>Petrolisthes</taxon>
    </lineage>
</organism>
<feature type="region of interest" description="Disordered" evidence="1">
    <location>
        <begin position="64"/>
        <end position="140"/>
    </location>
</feature>
<proteinExistence type="predicted"/>
<evidence type="ECO:0000313" key="3">
    <source>
        <dbReference type="Proteomes" id="UP001292094"/>
    </source>
</evidence>
<comment type="caution">
    <text evidence="2">The sequence shown here is derived from an EMBL/GenBank/DDBJ whole genome shotgun (WGS) entry which is preliminary data.</text>
</comment>
<dbReference type="AlphaFoldDB" id="A0AAE1UGA0"/>
<keyword evidence="3" id="KW-1185">Reference proteome</keyword>
<gene>
    <name evidence="2" type="ORF">Pmani_011343</name>
</gene>
<accession>A0AAE1UGA0</accession>
<evidence type="ECO:0000256" key="1">
    <source>
        <dbReference type="SAM" id="MobiDB-lite"/>
    </source>
</evidence>
<name>A0AAE1UGA0_9EUCA</name>
<sequence length="140" mass="15659">MKLHRSVEFAFSGSKPKLTVCGMTCMNLNPPTHFPNLPSDCRPIATPMRRHSLYDKTFIQKDLEEPGVCHSPPVTVVEPPFAPSPTPNLEPVSSERSESRETLQPSEPPEDSSSRVTSPPTVQPLRRSTREKNPVLRYPL</sequence>